<gene>
    <name evidence="2" type="ORF">B0H16DRAFT_1550748</name>
</gene>
<name>A0AAD7IUY9_9AGAR</name>
<evidence type="ECO:0008006" key="4">
    <source>
        <dbReference type="Google" id="ProtNLM"/>
    </source>
</evidence>
<keyword evidence="1" id="KW-0732">Signal</keyword>
<reference evidence="2" key="1">
    <citation type="submission" date="2023-03" db="EMBL/GenBank/DDBJ databases">
        <title>Massive genome expansion in bonnet fungi (Mycena s.s.) driven by repeated elements and novel gene families across ecological guilds.</title>
        <authorList>
            <consortium name="Lawrence Berkeley National Laboratory"/>
            <person name="Harder C.B."/>
            <person name="Miyauchi S."/>
            <person name="Viragh M."/>
            <person name="Kuo A."/>
            <person name="Thoen E."/>
            <person name="Andreopoulos B."/>
            <person name="Lu D."/>
            <person name="Skrede I."/>
            <person name="Drula E."/>
            <person name="Henrissat B."/>
            <person name="Morin E."/>
            <person name="Kohler A."/>
            <person name="Barry K."/>
            <person name="LaButti K."/>
            <person name="Morin E."/>
            <person name="Salamov A."/>
            <person name="Lipzen A."/>
            <person name="Mereny Z."/>
            <person name="Hegedus B."/>
            <person name="Baldrian P."/>
            <person name="Stursova M."/>
            <person name="Weitz H."/>
            <person name="Taylor A."/>
            <person name="Grigoriev I.V."/>
            <person name="Nagy L.G."/>
            <person name="Martin F."/>
            <person name="Kauserud H."/>
        </authorList>
    </citation>
    <scope>NUCLEOTIDE SEQUENCE</scope>
    <source>
        <strain evidence="2">CBHHK182m</strain>
    </source>
</reference>
<protein>
    <recommendedName>
        <fullName evidence="4">Secreted protein</fullName>
    </recommendedName>
</protein>
<organism evidence="2 3">
    <name type="scientific">Mycena metata</name>
    <dbReference type="NCBI Taxonomy" id="1033252"/>
    <lineage>
        <taxon>Eukaryota</taxon>
        <taxon>Fungi</taxon>
        <taxon>Dikarya</taxon>
        <taxon>Basidiomycota</taxon>
        <taxon>Agaricomycotina</taxon>
        <taxon>Agaricomycetes</taxon>
        <taxon>Agaricomycetidae</taxon>
        <taxon>Agaricales</taxon>
        <taxon>Marasmiineae</taxon>
        <taxon>Mycenaceae</taxon>
        <taxon>Mycena</taxon>
    </lineage>
</organism>
<evidence type="ECO:0000256" key="1">
    <source>
        <dbReference type="SAM" id="SignalP"/>
    </source>
</evidence>
<dbReference type="EMBL" id="JARKIB010000067">
    <property type="protein sequence ID" value="KAJ7749970.1"/>
    <property type="molecule type" value="Genomic_DNA"/>
</dbReference>
<feature type="signal peptide" evidence="1">
    <location>
        <begin position="1"/>
        <end position="21"/>
    </location>
</feature>
<accession>A0AAD7IUY9</accession>
<dbReference type="AlphaFoldDB" id="A0AAD7IUY9"/>
<keyword evidence="3" id="KW-1185">Reference proteome</keyword>
<proteinExistence type="predicted"/>
<evidence type="ECO:0000313" key="2">
    <source>
        <dbReference type="EMBL" id="KAJ7749970.1"/>
    </source>
</evidence>
<evidence type="ECO:0000313" key="3">
    <source>
        <dbReference type="Proteomes" id="UP001215598"/>
    </source>
</evidence>
<dbReference type="Proteomes" id="UP001215598">
    <property type="component" value="Unassembled WGS sequence"/>
</dbReference>
<feature type="chain" id="PRO_5042250440" description="Secreted protein" evidence="1">
    <location>
        <begin position="22"/>
        <end position="85"/>
    </location>
</feature>
<comment type="caution">
    <text evidence="2">The sequence shown here is derived from an EMBL/GenBank/DDBJ whole genome shotgun (WGS) entry which is preliminary data.</text>
</comment>
<sequence length="85" mass="9365">MCVYRTWVPCAWILAPSVTTCLHTATTTIITHSHSCSASRIHRSLFSACSPVAECSCADPSQLLKSSHRISVVAIGWQWRKSEGF</sequence>